<comment type="caution">
    <text evidence="1">The sequence shown here is derived from an EMBL/GenBank/DDBJ whole genome shotgun (WGS) entry which is preliminary data.</text>
</comment>
<evidence type="ECO:0000313" key="1">
    <source>
        <dbReference type="EMBL" id="OGM11000.1"/>
    </source>
</evidence>
<gene>
    <name evidence="1" type="ORF">A2Z22_04005</name>
</gene>
<dbReference type="AlphaFoldDB" id="A0A1F7X7E2"/>
<dbReference type="Proteomes" id="UP000177053">
    <property type="component" value="Unassembled WGS sequence"/>
</dbReference>
<proteinExistence type="predicted"/>
<dbReference type="EMBL" id="MGFS01000027">
    <property type="protein sequence ID" value="OGM11000.1"/>
    <property type="molecule type" value="Genomic_DNA"/>
</dbReference>
<name>A0A1F7X7E2_9BACT</name>
<reference evidence="1 2" key="1">
    <citation type="journal article" date="2016" name="Nat. Commun.">
        <title>Thousands of microbial genomes shed light on interconnected biogeochemical processes in an aquifer system.</title>
        <authorList>
            <person name="Anantharaman K."/>
            <person name="Brown C.T."/>
            <person name="Hug L.A."/>
            <person name="Sharon I."/>
            <person name="Castelle C.J."/>
            <person name="Probst A.J."/>
            <person name="Thomas B.C."/>
            <person name="Singh A."/>
            <person name="Wilkins M.J."/>
            <person name="Karaoz U."/>
            <person name="Brodie E.L."/>
            <person name="Williams K.H."/>
            <person name="Hubbard S.S."/>
            <person name="Banfield J.F."/>
        </authorList>
    </citation>
    <scope>NUCLEOTIDE SEQUENCE [LARGE SCALE GENOMIC DNA]</scope>
</reference>
<organism evidence="1 2">
    <name type="scientific">Candidatus Woesebacteria bacterium RBG_16_34_12</name>
    <dbReference type="NCBI Taxonomy" id="1802480"/>
    <lineage>
        <taxon>Bacteria</taxon>
        <taxon>Candidatus Woeseibacteriota</taxon>
    </lineage>
</organism>
<sequence>MSIEVILSWLDTVNRSFFGGVMMELPEDASITQVRKEFRENPEKFVDILGCHECPLYGEVYKAQKIEPELGRSMKKSGNDPATIPVTCLGHRREFEVVPPCEERFTKGKIVEF</sequence>
<evidence type="ECO:0000313" key="2">
    <source>
        <dbReference type="Proteomes" id="UP000177053"/>
    </source>
</evidence>
<protein>
    <submittedName>
        <fullName evidence="1">Uncharacterized protein</fullName>
    </submittedName>
</protein>
<accession>A0A1F7X7E2</accession>